<dbReference type="KEGG" id="gey:QMQ05_08730"/>
<name>A0AAU6W9A5_9MICC</name>
<accession>A0AAU6W9A5</accession>
<dbReference type="AlphaFoldDB" id="A0AAU6W9A5"/>
<dbReference type="EMBL" id="CP125942">
    <property type="protein sequence ID" value="XAO44471.1"/>
    <property type="molecule type" value="Genomic_DNA"/>
</dbReference>
<protein>
    <submittedName>
        <fullName evidence="1">Uncharacterized protein</fullName>
    </submittedName>
</protein>
<organism evidence="1 2">
    <name type="scientific">Glutamicibacter ectropisis</name>
    <dbReference type="NCBI Taxonomy" id="3046593"/>
    <lineage>
        <taxon>Bacteria</taxon>
        <taxon>Bacillati</taxon>
        <taxon>Actinomycetota</taxon>
        <taxon>Actinomycetes</taxon>
        <taxon>Micrococcales</taxon>
        <taxon>Micrococcaceae</taxon>
        <taxon>Glutamicibacter</taxon>
    </lineage>
</organism>
<dbReference type="RefSeq" id="WP_345469289.1">
    <property type="nucleotide sequence ID" value="NZ_CP125942.1"/>
</dbReference>
<proteinExistence type="predicted"/>
<keyword evidence="2" id="KW-1185">Reference proteome</keyword>
<evidence type="ECO:0000313" key="1">
    <source>
        <dbReference type="EMBL" id="XAO44471.1"/>
    </source>
</evidence>
<dbReference type="Proteomes" id="UP001486888">
    <property type="component" value="Chromosome"/>
</dbReference>
<reference evidence="1 2" key="1">
    <citation type="submission" date="2023-05" db="EMBL/GenBank/DDBJ databases">
        <title>Glutamicibacter sp. B1, complete genome.</title>
        <authorList>
            <person name="Long Y.H."/>
            <person name="Fang T."/>
            <person name="Li X.Y."/>
        </authorList>
    </citation>
    <scope>NUCLEOTIDE SEQUENCE [LARGE SCALE GENOMIC DNA]</scope>
    <source>
        <strain evidence="1 2">B1</strain>
    </source>
</reference>
<gene>
    <name evidence="1" type="ORF">QMQ05_08730</name>
</gene>
<evidence type="ECO:0000313" key="2">
    <source>
        <dbReference type="Proteomes" id="UP001486888"/>
    </source>
</evidence>
<dbReference type="PROSITE" id="PS51257">
    <property type="entry name" value="PROKAR_LIPOPROTEIN"/>
    <property type="match status" value="1"/>
</dbReference>
<sequence length="321" mass="34050">MTGILKITVACIIGASAISGCSPSMSTSSEGDTSESVALLGEFFKHLEAGETSAAAALTDIDFPEEFLDTDFYKASAAIPSDAKVIQAEGNDDSVVDATVEFVLDDPKHPQTATFKVKDSDGHRVVTGWGEKFSIINAASPGRIIVNGELEYAMKHSDGHDLLLLPALYNISYEDPTGMTQLSTDGTNEFDMPWPFDQSGAYEVPANISISPGALSVSAQVETESIADVDAQIDALTDACVKENLSGPSCPDNIPEKPRVLNDSSSVQWFELPGYGLSTSDGRVEYSKGFTVEADGLAYAKSAVYSGTLTKDSDGKIVFTR</sequence>